<comment type="caution">
    <text evidence="9">The sequence shown here is derived from an EMBL/GenBank/DDBJ whole genome shotgun (WGS) entry which is preliminary data.</text>
</comment>
<keyword evidence="5 7" id="KW-1133">Transmembrane helix</keyword>
<feature type="transmembrane region" description="Helical" evidence="7">
    <location>
        <begin position="252"/>
        <end position="274"/>
    </location>
</feature>
<dbReference type="Proteomes" id="UP000460549">
    <property type="component" value="Unassembled WGS sequence"/>
</dbReference>
<dbReference type="PANTHER" id="PTHR30193:SF37">
    <property type="entry name" value="INNER MEMBRANE ABC TRANSPORTER PERMEASE PROTEIN YCJO"/>
    <property type="match status" value="1"/>
</dbReference>
<keyword evidence="3" id="KW-1003">Cell membrane</keyword>
<protein>
    <submittedName>
        <fullName evidence="9">Sugar ABC transporter permease</fullName>
    </submittedName>
</protein>
<gene>
    <name evidence="9" type="ORF">FYJ80_02965</name>
</gene>
<sequence>MRIKKIKPYIYLLPALLLAVMFVYYPFIRSIVSSFFNISISGKFNSFCFLDNYKALLTDDVFYLSLKNTFIFMLMFVPLNTIFVIALVLLTLKRNRLTNIAEGIFMLPMTIGLSSAALLFKFLFNETNGVINSILKHEILWSSNVFPARLSLVFLGIFLDLSIDYLLLLSATRNLDRGPIEAAMVDGCTSRQIFFKIKLPMLLPILSFIVFIAIKDALLICSPIIVMTEGGPARSTQTIVYYYYLSAFKNSAISKAATISTLVFIIAAIILSLYKRFEKRRITF</sequence>
<dbReference type="CDD" id="cd06261">
    <property type="entry name" value="TM_PBP2"/>
    <property type="match status" value="1"/>
</dbReference>
<organism evidence="9 10">
    <name type="scientific">Bullifex porci</name>
    <dbReference type="NCBI Taxonomy" id="2606638"/>
    <lineage>
        <taxon>Bacteria</taxon>
        <taxon>Pseudomonadati</taxon>
        <taxon>Spirochaetota</taxon>
        <taxon>Spirochaetia</taxon>
        <taxon>Spirochaetales</taxon>
        <taxon>Spirochaetaceae</taxon>
        <taxon>Bullifex</taxon>
    </lineage>
</organism>
<feature type="transmembrane region" description="Helical" evidence="7">
    <location>
        <begin position="104"/>
        <end position="124"/>
    </location>
</feature>
<keyword evidence="4 7" id="KW-0812">Transmembrane</keyword>
<evidence type="ECO:0000256" key="4">
    <source>
        <dbReference type="ARBA" id="ARBA00022692"/>
    </source>
</evidence>
<dbReference type="InterPro" id="IPR051393">
    <property type="entry name" value="ABC_transporter_permease"/>
</dbReference>
<evidence type="ECO:0000256" key="3">
    <source>
        <dbReference type="ARBA" id="ARBA00022475"/>
    </source>
</evidence>
<evidence type="ECO:0000256" key="2">
    <source>
        <dbReference type="ARBA" id="ARBA00022448"/>
    </source>
</evidence>
<evidence type="ECO:0000313" key="10">
    <source>
        <dbReference type="Proteomes" id="UP000460549"/>
    </source>
</evidence>
<evidence type="ECO:0000259" key="8">
    <source>
        <dbReference type="PROSITE" id="PS50928"/>
    </source>
</evidence>
<dbReference type="InterPro" id="IPR035906">
    <property type="entry name" value="MetI-like_sf"/>
</dbReference>
<dbReference type="GO" id="GO:0055085">
    <property type="term" value="P:transmembrane transport"/>
    <property type="evidence" value="ECO:0007669"/>
    <property type="project" value="InterPro"/>
</dbReference>
<dbReference type="PROSITE" id="PS50928">
    <property type="entry name" value="ABC_TM1"/>
    <property type="match status" value="1"/>
</dbReference>
<keyword evidence="10" id="KW-1185">Reference proteome</keyword>
<evidence type="ECO:0000256" key="1">
    <source>
        <dbReference type="ARBA" id="ARBA00004651"/>
    </source>
</evidence>
<evidence type="ECO:0000256" key="6">
    <source>
        <dbReference type="ARBA" id="ARBA00023136"/>
    </source>
</evidence>
<dbReference type="AlphaFoldDB" id="A0A7X2PCA1"/>
<proteinExistence type="predicted"/>
<dbReference type="PANTHER" id="PTHR30193">
    <property type="entry name" value="ABC TRANSPORTER PERMEASE PROTEIN"/>
    <property type="match status" value="1"/>
</dbReference>
<dbReference type="GO" id="GO:0005886">
    <property type="term" value="C:plasma membrane"/>
    <property type="evidence" value="ECO:0007669"/>
    <property type="project" value="UniProtKB-SubCell"/>
</dbReference>
<dbReference type="SUPFAM" id="SSF161098">
    <property type="entry name" value="MetI-like"/>
    <property type="match status" value="1"/>
</dbReference>
<dbReference type="EMBL" id="VUNN01000003">
    <property type="protein sequence ID" value="MSU05740.1"/>
    <property type="molecule type" value="Genomic_DNA"/>
</dbReference>
<dbReference type="RefSeq" id="WP_154424637.1">
    <property type="nucleotide sequence ID" value="NZ_VUNN01000003.1"/>
</dbReference>
<feature type="transmembrane region" description="Helical" evidence="7">
    <location>
        <begin position="144"/>
        <end position="167"/>
    </location>
</feature>
<dbReference type="Gene3D" id="1.10.3720.10">
    <property type="entry name" value="MetI-like"/>
    <property type="match status" value="1"/>
</dbReference>
<accession>A0A7X2PCA1</accession>
<evidence type="ECO:0000256" key="5">
    <source>
        <dbReference type="ARBA" id="ARBA00022989"/>
    </source>
</evidence>
<reference evidence="9 10" key="1">
    <citation type="submission" date="2019-08" db="EMBL/GenBank/DDBJ databases">
        <title>In-depth cultivation of the pig gut microbiome towards novel bacterial diversity and tailored functional studies.</title>
        <authorList>
            <person name="Wylensek D."/>
            <person name="Hitch T.C.A."/>
            <person name="Clavel T."/>
        </authorList>
    </citation>
    <scope>NUCLEOTIDE SEQUENCE [LARGE SCALE GENOMIC DNA]</scope>
    <source>
        <strain evidence="9 10">NM-380-WT-3C1</strain>
    </source>
</reference>
<keyword evidence="2" id="KW-0813">Transport</keyword>
<evidence type="ECO:0000256" key="7">
    <source>
        <dbReference type="SAM" id="Phobius"/>
    </source>
</evidence>
<dbReference type="InterPro" id="IPR000515">
    <property type="entry name" value="MetI-like"/>
</dbReference>
<name>A0A7X2PCA1_9SPIO</name>
<feature type="transmembrane region" description="Helical" evidence="7">
    <location>
        <begin position="201"/>
        <end position="226"/>
    </location>
</feature>
<feature type="transmembrane region" description="Helical" evidence="7">
    <location>
        <begin position="70"/>
        <end position="92"/>
    </location>
</feature>
<feature type="domain" description="ABC transmembrane type-1" evidence="8">
    <location>
        <begin position="66"/>
        <end position="275"/>
    </location>
</feature>
<keyword evidence="6 7" id="KW-0472">Membrane</keyword>
<evidence type="ECO:0000313" key="9">
    <source>
        <dbReference type="EMBL" id="MSU05740.1"/>
    </source>
</evidence>
<comment type="subcellular location">
    <subcellularLocation>
        <location evidence="1">Cell membrane</location>
        <topology evidence="1">Multi-pass membrane protein</topology>
    </subcellularLocation>
</comment>
<feature type="transmembrane region" description="Helical" evidence="7">
    <location>
        <begin position="9"/>
        <end position="27"/>
    </location>
</feature>